<dbReference type="Pfam" id="PF06580">
    <property type="entry name" value="His_kinase"/>
    <property type="match status" value="1"/>
</dbReference>
<dbReference type="Gene3D" id="3.30.565.10">
    <property type="entry name" value="Histidine kinase-like ATPase, C-terminal domain"/>
    <property type="match status" value="1"/>
</dbReference>
<evidence type="ECO:0000256" key="1">
    <source>
        <dbReference type="SAM" id="Phobius"/>
    </source>
</evidence>
<feature type="transmembrane region" description="Helical" evidence="1">
    <location>
        <begin position="12"/>
        <end position="31"/>
    </location>
</feature>
<name>A0ABQ1KC22_9BURK</name>
<dbReference type="Pfam" id="PF02518">
    <property type="entry name" value="HATPase_c"/>
    <property type="match status" value="1"/>
</dbReference>
<keyword evidence="1" id="KW-0472">Membrane</keyword>
<dbReference type="InterPro" id="IPR050640">
    <property type="entry name" value="Bact_2-comp_sensor_kinase"/>
</dbReference>
<evidence type="ECO:0000313" key="4">
    <source>
        <dbReference type="EMBL" id="GGB90559.1"/>
    </source>
</evidence>
<dbReference type="PANTHER" id="PTHR34220">
    <property type="entry name" value="SENSOR HISTIDINE KINASE YPDA"/>
    <property type="match status" value="1"/>
</dbReference>
<feature type="domain" description="Signal transduction histidine kinase internal region" evidence="3">
    <location>
        <begin position="157"/>
        <end position="236"/>
    </location>
</feature>
<dbReference type="PANTHER" id="PTHR34220:SF9">
    <property type="entry name" value="SIGNAL TRANSDUCTION HISTIDINE KINASE INTERNAL REGION DOMAIN-CONTAINING PROTEIN"/>
    <property type="match status" value="1"/>
</dbReference>
<evidence type="ECO:0000259" key="3">
    <source>
        <dbReference type="Pfam" id="PF06580"/>
    </source>
</evidence>
<organism evidence="4 5">
    <name type="scientific">Pseudoduganella buxea</name>
    <dbReference type="NCBI Taxonomy" id="1949069"/>
    <lineage>
        <taxon>Bacteria</taxon>
        <taxon>Pseudomonadati</taxon>
        <taxon>Pseudomonadota</taxon>
        <taxon>Betaproteobacteria</taxon>
        <taxon>Burkholderiales</taxon>
        <taxon>Oxalobacteraceae</taxon>
        <taxon>Telluria group</taxon>
        <taxon>Pseudoduganella</taxon>
    </lineage>
</organism>
<dbReference type="SUPFAM" id="SSF55874">
    <property type="entry name" value="ATPase domain of HSP90 chaperone/DNA topoisomerase II/histidine kinase"/>
    <property type="match status" value="1"/>
</dbReference>
<evidence type="ECO:0000259" key="2">
    <source>
        <dbReference type="Pfam" id="PF02518"/>
    </source>
</evidence>
<comment type="caution">
    <text evidence="4">The sequence shown here is derived from an EMBL/GenBank/DDBJ whole genome shotgun (WGS) entry which is preliminary data.</text>
</comment>
<keyword evidence="5" id="KW-1185">Reference proteome</keyword>
<feature type="transmembrane region" description="Helical" evidence="1">
    <location>
        <begin position="109"/>
        <end position="129"/>
    </location>
</feature>
<evidence type="ECO:0000313" key="5">
    <source>
        <dbReference type="Proteomes" id="UP000622638"/>
    </source>
</evidence>
<dbReference type="EMBL" id="BMKG01000003">
    <property type="protein sequence ID" value="GGB90559.1"/>
    <property type="molecule type" value="Genomic_DNA"/>
</dbReference>
<reference evidence="5" key="1">
    <citation type="journal article" date="2019" name="Int. J. Syst. Evol. Microbiol.">
        <title>The Global Catalogue of Microorganisms (GCM) 10K type strain sequencing project: providing services to taxonomists for standard genome sequencing and annotation.</title>
        <authorList>
            <consortium name="The Broad Institute Genomics Platform"/>
            <consortium name="The Broad Institute Genome Sequencing Center for Infectious Disease"/>
            <person name="Wu L."/>
            <person name="Ma J."/>
        </authorList>
    </citation>
    <scope>NUCLEOTIDE SEQUENCE [LARGE SCALE GENOMIC DNA]</scope>
    <source>
        <strain evidence="5">CGMCC 1.15931</strain>
    </source>
</reference>
<keyword evidence="1" id="KW-0812">Transmembrane</keyword>
<keyword evidence="1" id="KW-1133">Transmembrane helix</keyword>
<feature type="transmembrane region" description="Helical" evidence="1">
    <location>
        <begin position="67"/>
        <end position="89"/>
    </location>
</feature>
<dbReference type="Proteomes" id="UP000622638">
    <property type="component" value="Unassembled WGS sequence"/>
</dbReference>
<gene>
    <name evidence="4" type="ORF">GCM10011572_10770</name>
</gene>
<dbReference type="InterPro" id="IPR003594">
    <property type="entry name" value="HATPase_dom"/>
</dbReference>
<protein>
    <submittedName>
        <fullName evidence="4">ATPase</fullName>
    </submittedName>
</protein>
<accession>A0ABQ1KC22</accession>
<proteinExistence type="predicted"/>
<sequence>MPATPAGVLARRLAVAITVASFASMPLSLIWASPATLWLRAVVLALAAVFVFTVLERWPRRLPKPLARWALQVGGLALAMPVTTLLIYLFSTADGAPPFWTHSERASGFFLLSLAGMLVAPWTALAALVRQKDALARHQALAFDLERSELARQALDARLHLMQAQVAPHFLFNTLANVQALVDVGSPQAPAVLRSLTAYLRAAVPQLHEGGTTLGREVELVRAYLELMHMRMPDRLRFSLHLDESLAGAQCPAMTLLTLVENAVRHGIDPGEDGGTIDISIERHGSRCVARVSDTGVGVQQGGVPGTGLATLRERLALAFAGQAQLRLTARHPHGVCAEVEFPIQENAA</sequence>
<feature type="domain" description="Histidine kinase/HSP90-like ATPase" evidence="2">
    <location>
        <begin position="256"/>
        <end position="344"/>
    </location>
</feature>
<feature type="transmembrane region" description="Helical" evidence="1">
    <location>
        <begin position="37"/>
        <end position="55"/>
    </location>
</feature>
<dbReference type="InterPro" id="IPR036890">
    <property type="entry name" value="HATPase_C_sf"/>
</dbReference>
<dbReference type="InterPro" id="IPR010559">
    <property type="entry name" value="Sig_transdc_His_kin_internal"/>
</dbReference>